<dbReference type="EMBL" id="AP028907">
    <property type="protein sequence ID" value="BES82365.1"/>
    <property type="molecule type" value="Genomic_DNA"/>
</dbReference>
<accession>A0ABN6ZQ68</accession>
<evidence type="ECO:0000313" key="1">
    <source>
        <dbReference type="EMBL" id="BES82365.1"/>
    </source>
</evidence>
<reference evidence="1 2" key="1">
    <citation type="submission" date="2023-09" db="EMBL/GenBank/DDBJ databases">
        <title>Pyrofollis japonicus gen. nov. sp. nov., a novel member of the family Pyrodictiaceae isolated from the Iheya North hydrothermal field.</title>
        <authorList>
            <person name="Miyazaki U."/>
            <person name="Sanari M."/>
            <person name="Tame A."/>
            <person name="Kitajima M."/>
            <person name="Okamoto A."/>
            <person name="Sawayama S."/>
            <person name="Miyazaki J."/>
            <person name="Takai K."/>
            <person name="Nakagawa S."/>
        </authorList>
    </citation>
    <scope>NUCLEOTIDE SEQUENCE [LARGE SCALE GENOMIC DNA]</scope>
    <source>
        <strain evidence="1 2">AV2</strain>
    </source>
</reference>
<organism evidence="1 2">
    <name type="scientific">Pyrodictium abyssi</name>
    <dbReference type="NCBI Taxonomy" id="54256"/>
    <lineage>
        <taxon>Archaea</taxon>
        <taxon>Thermoproteota</taxon>
        <taxon>Thermoprotei</taxon>
        <taxon>Desulfurococcales</taxon>
        <taxon>Pyrodictiaceae</taxon>
        <taxon>Pyrodictium</taxon>
    </lineage>
</organism>
<proteinExistence type="predicted"/>
<dbReference type="Proteomes" id="UP001341135">
    <property type="component" value="Chromosome"/>
</dbReference>
<gene>
    <name evidence="1" type="ORF">PABY_19320</name>
</gene>
<name>A0ABN6ZQ68_9CREN</name>
<keyword evidence="2" id="KW-1185">Reference proteome</keyword>
<evidence type="ECO:0000313" key="2">
    <source>
        <dbReference type="Proteomes" id="UP001341135"/>
    </source>
</evidence>
<protein>
    <submittedName>
        <fullName evidence="1">Uncharacterized protein</fullName>
    </submittedName>
</protein>
<sequence length="59" mass="6445">MMRGLMPPSVLPAGAPLTLPPRRLCALLPGVPVREVATRDNLEKLGERVEERIEEVGRG</sequence>